<evidence type="ECO:0000259" key="2">
    <source>
        <dbReference type="Pfam" id="PF07727"/>
    </source>
</evidence>
<sequence>MTFPAHILPSKMVAKHKGYLCLHPTSGNFFVTCHVILNESSFPFAAASAFPTPPQKPHFVLTSLPFSIPATARATLVSPSTLPVAQSSPITAPTTPLPFPTPSPIHPYPSFPSTPSINASHTSSSTSSPPPTDLHDPHELPIAPTNLHPMITRAKSGIHKPRLFFNVAVGTPLEPSSFREASTNPFWNAAMDTEIVALKSQRTWVEHYKAGLVAKGFPQTHGLDYHETFSLVVKPNSIQLILSIVVSFNWVIKQLDVQNTFLYGDLTETVYMTQPEGFVDPTTFIISTTVVIVLLIYVDDIIVTGSSESSIAALLSFFNTSLHLSQTKYVRDLLAKTQLLDSKPVITPMDLTSLSLYNGEPLADATTYRSLVGALQYCTLTRRDILFTINKLCQFLHAPTSVHYQAAKRVLRYLKEYHALANGASEILWMQSLLGELGFPLTVPPTLHCDNMSTLHLASNLVLHARTNDVKIDYHFVRERVKRGLLQLRFTPSEDQVAECLTKSLVTSQF</sequence>
<dbReference type="EMBL" id="UZAU01000545">
    <property type="status" value="NOT_ANNOTATED_CDS"/>
    <property type="molecule type" value="Genomic_DNA"/>
</dbReference>
<reference evidence="3" key="2">
    <citation type="submission" date="2021-03" db="UniProtKB">
        <authorList>
            <consortium name="EnsemblPlants"/>
        </authorList>
    </citation>
    <scope>IDENTIFICATION</scope>
</reference>
<protein>
    <recommendedName>
        <fullName evidence="2">Reverse transcriptase Ty1/copia-type domain-containing protein</fullName>
    </recommendedName>
</protein>
<evidence type="ECO:0000313" key="3">
    <source>
        <dbReference type="EnsemblPlants" id="cds.evm.model.05.1752"/>
    </source>
</evidence>
<dbReference type="PANTHER" id="PTHR11439">
    <property type="entry name" value="GAG-POL-RELATED RETROTRANSPOSON"/>
    <property type="match status" value="1"/>
</dbReference>
<accession>A0A803PMN1</accession>
<dbReference type="OMA" id="PSINASH"/>
<evidence type="ECO:0000313" key="4">
    <source>
        <dbReference type="Proteomes" id="UP000596661"/>
    </source>
</evidence>
<feature type="domain" description="Reverse transcriptase Ty1/copia-type" evidence="2">
    <location>
        <begin position="198"/>
        <end position="279"/>
    </location>
</feature>
<organism evidence="3 4">
    <name type="scientific">Cannabis sativa</name>
    <name type="common">Hemp</name>
    <name type="synonym">Marijuana</name>
    <dbReference type="NCBI Taxonomy" id="3483"/>
    <lineage>
        <taxon>Eukaryota</taxon>
        <taxon>Viridiplantae</taxon>
        <taxon>Streptophyta</taxon>
        <taxon>Embryophyta</taxon>
        <taxon>Tracheophyta</taxon>
        <taxon>Spermatophyta</taxon>
        <taxon>Magnoliopsida</taxon>
        <taxon>eudicotyledons</taxon>
        <taxon>Gunneridae</taxon>
        <taxon>Pentapetalae</taxon>
        <taxon>rosids</taxon>
        <taxon>fabids</taxon>
        <taxon>Rosales</taxon>
        <taxon>Cannabaceae</taxon>
        <taxon>Cannabis</taxon>
    </lineage>
</organism>
<proteinExistence type="predicted"/>
<dbReference type="InterPro" id="IPR043502">
    <property type="entry name" value="DNA/RNA_pol_sf"/>
</dbReference>
<keyword evidence="4" id="KW-1185">Reference proteome</keyword>
<dbReference type="Gramene" id="evm.model.05.1752">
    <property type="protein sequence ID" value="cds.evm.model.05.1752"/>
    <property type="gene ID" value="evm.TU.05.1752"/>
</dbReference>
<dbReference type="CDD" id="cd09272">
    <property type="entry name" value="RNase_HI_RT_Ty1"/>
    <property type="match status" value="1"/>
</dbReference>
<dbReference type="Pfam" id="PF07727">
    <property type="entry name" value="RVT_2"/>
    <property type="match status" value="1"/>
</dbReference>
<reference evidence="3" key="1">
    <citation type="submission" date="2018-11" db="EMBL/GenBank/DDBJ databases">
        <authorList>
            <person name="Grassa J C."/>
        </authorList>
    </citation>
    <scope>NUCLEOTIDE SEQUENCE [LARGE SCALE GENOMIC DNA]</scope>
</reference>
<dbReference type="SUPFAM" id="SSF56672">
    <property type="entry name" value="DNA/RNA polymerases"/>
    <property type="match status" value="1"/>
</dbReference>
<feature type="compositionally biased region" description="Low complexity" evidence="1">
    <location>
        <begin position="113"/>
        <end position="127"/>
    </location>
</feature>
<evidence type="ECO:0000256" key="1">
    <source>
        <dbReference type="SAM" id="MobiDB-lite"/>
    </source>
</evidence>
<feature type="compositionally biased region" description="Pro residues" evidence="1">
    <location>
        <begin position="95"/>
        <end position="112"/>
    </location>
</feature>
<dbReference type="InterPro" id="IPR013103">
    <property type="entry name" value="RVT_2"/>
</dbReference>
<feature type="region of interest" description="Disordered" evidence="1">
    <location>
        <begin position="83"/>
        <end position="144"/>
    </location>
</feature>
<dbReference type="AlphaFoldDB" id="A0A803PMN1"/>
<dbReference type="EnsemblPlants" id="evm.model.05.1752">
    <property type="protein sequence ID" value="cds.evm.model.05.1752"/>
    <property type="gene ID" value="evm.TU.05.1752"/>
</dbReference>
<name>A0A803PMN1_CANSA</name>
<dbReference type="PANTHER" id="PTHR11439:SF455">
    <property type="entry name" value="RLK (RECEPTOR-LIKE PROTEIN KINASE) 8, PUTATIVE-RELATED"/>
    <property type="match status" value="1"/>
</dbReference>
<dbReference type="Proteomes" id="UP000596661">
    <property type="component" value="Chromosome 5"/>
</dbReference>